<evidence type="ECO:0000313" key="4">
    <source>
        <dbReference type="EMBL" id="ETV71880.1"/>
    </source>
</evidence>
<keyword evidence="2" id="KW-1133">Transmembrane helix</keyword>
<evidence type="ECO:0000256" key="2">
    <source>
        <dbReference type="SAM" id="Phobius"/>
    </source>
</evidence>
<dbReference type="GO" id="GO:0005634">
    <property type="term" value="C:nucleus"/>
    <property type="evidence" value="ECO:0007669"/>
    <property type="project" value="TreeGrafter"/>
</dbReference>
<dbReference type="PROSITE" id="PS51253">
    <property type="entry name" value="HTH_CENPB"/>
    <property type="match status" value="1"/>
</dbReference>
<dbReference type="InterPro" id="IPR050863">
    <property type="entry name" value="CenT-Element_Derived"/>
</dbReference>
<feature type="transmembrane region" description="Helical" evidence="2">
    <location>
        <begin position="662"/>
        <end position="686"/>
    </location>
</feature>
<evidence type="ECO:0000259" key="3">
    <source>
        <dbReference type="PROSITE" id="PS51253"/>
    </source>
</evidence>
<organism evidence="4">
    <name type="scientific">Aphanomyces astaci</name>
    <name type="common">Crayfish plague agent</name>
    <dbReference type="NCBI Taxonomy" id="112090"/>
    <lineage>
        <taxon>Eukaryota</taxon>
        <taxon>Sar</taxon>
        <taxon>Stramenopiles</taxon>
        <taxon>Oomycota</taxon>
        <taxon>Saprolegniomycetes</taxon>
        <taxon>Saprolegniales</taxon>
        <taxon>Verrucalvaceae</taxon>
        <taxon>Aphanomyces</taxon>
    </lineage>
</organism>
<keyword evidence="2" id="KW-0812">Transmembrane</keyword>
<dbReference type="PANTHER" id="PTHR19303">
    <property type="entry name" value="TRANSPOSON"/>
    <property type="match status" value="1"/>
</dbReference>
<accession>W4FWH3</accession>
<keyword evidence="1" id="KW-0238">DNA-binding</keyword>
<name>W4FWH3_APHAT</name>
<dbReference type="InterPro" id="IPR006600">
    <property type="entry name" value="HTH_CenpB_DNA-bd_dom"/>
</dbReference>
<dbReference type="AlphaFoldDB" id="W4FWH3"/>
<proteinExistence type="predicted"/>
<dbReference type="VEuPathDB" id="FungiDB:H257_13015"/>
<protein>
    <recommendedName>
        <fullName evidence="3">HTH CENPB-type domain-containing protein</fullName>
    </recommendedName>
</protein>
<reference evidence="4" key="1">
    <citation type="submission" date="2013-12" db="EMBL/GenBank/DDBJ databases">
        <title>The Genome Sequence of Aphanomyces astaci APO3.</title>
        <authorList>
            <consortium name="The Broad Institute Genomics Platform"/>
            <person name="Russ C."/>
            <person name="Tyler B."/>
            <person name="van West P."/>
            <person name="Dieguez-Uribeondo J."/>
            <person name="Young S.K."/>
            <person name="Zeng Q."/>
            <person name="Gargeya S."/>
            <person name="Fitzgerald M."/>
            <person name="Abouelleil A."/>
            <person name="Alvarado L."/>
            <person name="Chapman S.B."/>
            <person name="Gainer-Dewar J."/>
            <person name="Goldberg J."/>
            <person name="Griggs A."/>
            <person name="Gujja S."/>
            <person name="Hansen M."/>
            <person name="Howarth C."/>
            <person name="Imamovic A."/>
            <person name="Ireland A."/>
            <person name="Larimer J."/>
            <person name="McCowan C."/>
            <person name="Murphy C."/>
            <person name="Pearson M."/>
            <person name="Poon T.W."/>
            <person name="Priest M."/>
            <person name="Roberts A."/>
            <person name="Saif S."/>
            <person name="Shea T."/>
            <person name="Sykes S."/>
            <person name="Wortman J."/>
            <person name="Nusbaum C."/>
            <person name="Birren B."/>
        </authorList>
    </citation>
    <scope>NUCLEOTIDE SEQUENCE [LARGE SCALE GENOMIC DNA]</scope>
    <source>
        <strain evidence="4">APO3</strain>
    </source>
</reference>
<dbReference type="GeneID" id="20815011"/>
<dbReference type="OrthoDB" id="78363at2759"/>
<dbReference type="InterPro" id="IPR004875">
    <property type="entry name" value="DDE_SF_endonuclease_dom"/>
</dbReference>
<dbReference type="RefSeq" id="XP_009838729.1">
    <property type="nucleotide sequence ID" value="XM_009840427.1"/>
</dbReference>
<dbReference type="GO" id="GO:0003677">
    <property type="term" value="F:DNA binding"/>
    <property type="evidence" value="ECO:0007669"/>
    <property type="project" value="UniProtKB-KW"/>
</dbReference>
<dbReference type="Pfam" id="PF03184">
    <property type="entry name" value="DDE_1"/>
    <property type="match status" value="1"/>
</dbReference>
<keyword evidence="2" id="KW-0472">Membrane</keyword>
<feature type="domain" description="HTH CENPB-type" evidence="3">
    <location>
        <begin position="1"/>
        <end position="50"/>
    </location>
</feature>
<evidence type="ECO:0000256" key="1">
    <source>
        <dbReference type="ARBA" id="ARBA00023125"/>
    </source>
</evidence>
<dbReference type="EMBL" id="KI913157">
    <property type="protein sequence ID" value="ETV71880.1"/>
    <property type="molecule type" value="Genomic_DNA"/>
</dbReference>
<dbReference type="PANTHER" id="PTHR19303:SF73">
    <property type="entry name" value="PROTEIN PDC2"/>
    <property type="match status" value="1"/>
</dbReference>
<sequence length="710" mass="77533">MCRQKVSIPPNVVQHKPKSIANSFDPPLQFEASPGWLENYRRRSSVGITILHGEGGEVDKEDPELLAGLAVLWNIVATYPEHCVYNMDETGPIYRTLPRKRLLTPDEPPVSTRGRKVPKDRVSLILCANSDGTHRSPSVSSARPMNPYVSAKRPGLCTISPRRKRGLIERFAKPDAVQSLSQVCGHSRQVLLFLDNAPGHFCDMEIDGVRIAFLPPNCTAWRQPIDLGVIAATKKRYRYLLLSRALSFYEKTCEVQDAIREQAALLRAGVAGVDYGKPAHVLDAALLIKEAWDSLFALYSHNSKYLYHFSNRHLDAMQQSTWTTDNTAIRGLSLDIPGRVVILHDPLQNATAKVDVFTDIPEFLEFVHSSLVTRADGSPYIRTTFRRDLIPQRQYHLHGSVLVHVTLQAPVSFVESSSRGDTILHQEAVSLGLNESLAVEASESNSVYLELNQTVELANLHLTTKDSGAIQLVTSGGINVASSLDVKANDGGVVAIQGELAVTSDRLKVTAADTGAIYVTSTTDQIVTVRQVASVTDKGKLNLYPRGVCNTSKIHVTEFSHANLGSIACQSVSVEASEGGAAVVQAVASLTANAVEGGRVQYFNSTAGLGLQFKSSNVWPVSQNEFTTFAFRPVPSQDALTIDLHGFGWGARFQPPNPVTAMAVPMVDATVGFMAMCGVLFLAFALCRPPKRKETQPLKSSHTQLNTQYV</sequence>
<gene>
    <name evidence="4" type="ORF">H257_13015</name>
</gene>
<dbReference type="Gene3D" id="2.160.20.120">
    <property type="match status" value="1"/>
</dbReference>